<comment type="caution">
    <text evidence="2">The sequence shown here is derived from an EMBL/GenBank/DDBJ whole genome shotgun (WGS) entry which is preliminary data.</text>
</comment>
<proteinExistence type="predicted"/>
<dbReference type="PROSITE" id="PS51257">
    <property type="entry name" value="PROKAR_LIPOPROTEIN"/>
    <property type="match status" value="1"/>
</dbReference>
<feature type="signal peptide" evidence="1">
    <location>
        <begin position="1"/>
        <end position="22"/>
    </location>
</feature>
<organism evidence="2 3">
    <name type="scientific">Photobacterium angustum</name>
    <dbReference type="NCBI Taxonomy" id="661"/>
    <lineage>
        <taxon>Bacteria</taxon>
        <taxon>Pseudomonadati</taxon>
        <taxon>Pseudomonadota</taxon>
        <taxon>Gammaproteobacteria</taxon>
        <taxon>Vibrionales</taxon>
        <taxon>Vibrionaceae</taxon>
        <taxon>Photobacterium</taxon>
    </lineage>
</organism>
<evidence type="ECO:0000313" key="3">
    <source>
        <dbReference type="Proteomes" id="UP000240989"/>
    </source>
</evidence>
<dbReference type="Proteomes" id="UP000240989">
    <property type="component" value="Unassembled WGS sequence"/>
</dbReference>
<evidence type="ECO:0000313" key="2">
    <source>
        <dbReference type="EMBL" id="PSX05364.1"/>
    </source>
</evidence>
<keyword evidence="3" id="KW-1185">Reference proteome</keyword>
<evidence type="ECO:0000256" key="1">
    <source>
        <dbReference type="SAM" id="SignalP"/>
    </source>
</evidence>
<keyword evidence="1" id="KW-0732">Signal</keyword>
<protein>
    <recommendedName>
        <fullName evidence="4">Lipoprotein</fullName>
    </recommendedName>
</protein>
<name>A0ABX5H098_PHOAN</name>
<feature type="chain" id="PRO_5047545212" description="Lipoprotein" evidence="1">
    <location>
        <begin position="23"/>
        <end position="230"/>
    </location>
</feature>
<dbReference type="EMBL" id="PYOU01000021">
    <property type="protein sequence ID" value="PSX05364.1"/>
    <property type="molecule type" value="Genomic_DNA"/>
</dbReference>
<reference evidence="2 3" key="1">
    <citation type="submission" date="2018-01" db="EMBL/GenBank/DDBJ databases">
        <title>Whole genome sequencing of Histamine producing bacteria.</title>
        <authorList>
            <person name="Butler K."/>
        </authorList>
    </citation>
    <scope>NUCLEOTIDE SEQUENCE [LARGE SCALE GENOMIC DNA]</scope>
    <source>
        <strain evidence="2 3">A6-1</strain>
    </source>
</reference>
<dbReference type="RefSeq" id="WP_045151430.1">
    <property type="nucleotide sequence ID" value="NZ_JZSW01000002.1"/>
</dbReference>
<accession>A0ABX5H098</accession>
<gene>
    <name evidence="2" type="ORF">C0W27_18655</name>
</gene>
<evidence type="ECO:0008006" key="4">
    <source>
        <dbReference type="Google" id="ProtNLM"/>
    </source>
</evidence>
<sequence>MKKWSLLAFASALLLGCGSNDAEDAIVDTVGLDIDSLSSEEKQKYAQISTDINTLILYIGGKCFDAESERNLNMALTGFTCNIADHKDAASRTQFSSISLISGMLDITRSSETEFKIQTKENVKFHAASISDGTLNYRLVDDNAINFTENETGNNTASFRGFFRDDKTADVTYWTAESLGTTPFIYNDDNNSQFSWLSGGTGKITGKDDKSCNWITTADGEVELPLKEEY</sequence>